<name>A0A385SCG7_9BACT</name>
<reference evidence="4" key="1">
    <citation type="submission" date="2018-09" db="EMBL/GenBank/DDBJ databases">
        <title>Chryseolinea sp. KIS68-18 isolated from soil.</title>
        <authorList>
            <person name="Weon H.-Y."/>
            <person name="Kwon S.-W."/>
            <person name="Lee S.A."/>
        </authorList>
    </citation>
    <scope>NUCLEOTIDE SEQUENCE [LARGE SCALE GENOMIC DNA]</scope>
    <source>
        <strain evidence="4">KIS68-18</strain>
    </source>
</reference>
<keyword evidence="1" id="KW-1133">Transmembrane helix</keyword>
<keyword evidence="1" id="KW-0812">Transmembrane</keyword>
<dbReference type="AlphaFoldDB" id="A0A385SCG7"/>
<protein>
    <submittedName>
        <fullName evidence="3">DUF3592 domain-containing protein</fullName>
    </submittedName>
</protein>
<dbReference type="InterPro" id="IPR021994">
    <property type="entry name" value="DUF3592"/>
</dbReference>
<dbReference type="Pfam" id="PF12158">
    <property type="entry name" value="DUF3592"/>
    <property type="match status" value="1"/>
</dbReference>
<keyword evidence="1" id="KW-0472">Membrane</keyword>
<dbReference type="Proteomes" id="UP000266183">
    <property type="component" value="Chromosome"/>
</dbReference>
<proteinExistence type="predicted"/>
<sequence length="119" mass="13462">MGVYFWQKGSHLLKHGKKAQAVVFSNNFEASDNGGVYYPVVRFLTDKQEWITQELNFGTNPKKPEGTKLQVIYDPENPTEVQIDSTFMLEILPRIFAALGVMGLVFVTLEVLEIINTIP</sequence>
<dbReference type="EMBL" id="CP032382">
    <property type="protein sequence ID" value="AYB29323.1"/>
    <property type="molecule type" value="Genomic_DNA"/>
</dbReference>
<organism evidence="3 4">
    <name type="scientific">Chryseolinea soli</name>
    <dbReference type="NCBI Taxonomy" id="2321403"/>
    <lineage>
        <taxon>Bacteria</taxon>
        <taxon>Pseudomonadati</taxon>
        <taxon>Bacteroidota</taxon>
        <taxon>Cytophagia</taxon>
        <taxon>Cytophagales</taxon>
        <taxon>Fulvivirgaceae</taxon>
        <taxon>Chryseolinea</taxon>
    </lineage>
</organism>
<feature type="transmembrane region" description="Helical" evidence="1">
    <location>
        <begin position="95"/>
        <end position="115"/>
    </location>
</feature>
<evidence type="ECO:0000313" key="4">
    <source>
        <dbReference type="Proteomes" id="UP000266183"/>
    </source>
</evidence>
<accession>A0A385SCG7</accession>
<gene>
    <name evidence="3" type="ORF">D4L85_01430</name>
</gene>
<feature type="domain" description="DUF3592" evidence="2">
    <location>
        <begin position="28"/>
        <end position="86"/>
    </location>
</feature>
<evidence type="ECO:0000259" key="2">
    <source>
        <dbReference type="Pfam" id="PF12158"/>
    </source>
</evidence>
<evidence type="ECO:0000256" key="1">
    <source>
        <dbReference type="SAM" id="Phobius"/>
    </source>
</evidence>
<evidence type="ECO:0000313" key="3">
    <source>
        <dbReference type="EMBL" id="AYB29323.1"/>
    </source>
</evidence>
<dbReference type="KEGG" id="chk:D4L85_01430"/>
<keyword evidence="4" id="KW-1185">Reference proteome</keyword>